<organism evidence="1 2">
    <name type="scientific">Holotrichia oblita</name>
    <name type="common">Chafer beetle</name>
    <dbReference type="NCBI Taxonomy" id="644536"/>
    <lineage>
        <taxon>Eukaryota</taxon>
        <taxon>Metazoa</taxon>
        <taxon>Ecdysozoa</taxon>
        <taxon>Arthropoda</taxon>
        <taxon>Hexapoda</taxon>
        <taxon>Insecta</taxon>
        <taxon>Pterygota</taxon>
        <taxon>Neoptera</taxon>
        <taxon>Endopterygota</taxon>
        <taxon>Coleoptera</taxon>
        <taxon>Polyphaga</taxon>
        <taxon>Scarabaeiformia</taxon>
        <taxon>Scarabaeidae</taxon>
        <taxon>Melolonthinae</taxon>
        <taxon>Holotrichia</taxon>
    </lineage>
</organism>
<accession>A0ACB9TFA0</accession>
<evidence type="ECO:0000313" key="1">
    <source>
        <dbReference type="EMBL" id="KAI4465502.1"/>
    </source>
</evidence>
<gene>
    <name evidence="1" type="ORF">MML48_3g00005827</name>
</gene>
<keyword evidence="2" id="KW-1185">Reference proteome</keyword>
<dbReference type="EMBL" id="CM043017">
    <property type="protein sequence ID" value="KAI4465502.1"/>
    <property type="molecule type" value="Genomic_DNA"/>
</dbReference>
<sequence length="379" mass="42439">MVYILQEDENYRYEILSQNTLQGGLDVMRKSFFLDEKVCIAVELHKHPNAIDELEELCVRAANDGVSVVAVEKKSGLVAGASFNKLQVKSQPGDEPYFEKFAANCKEPSAKALVMFMKEADESCDLFGYCNADCVLELMFLATLREYRGKGIAKALSEASIKLGKLLLEGKDFKQSLTDTKLPLEPIPKAATALFTSLITQKIGQKLGFIKAMELYYKDMNFDGKTFAERIGPQTPSVRPFPKAEARKVSRGGPKPGRCRVLTDTPEKEEIENEEAARNMKNKCKVTKKVQVIKRKVFQNDDSSSLEEDEASYSSNDSEDDELEAAESVDIEEQNDVKIENIRDGDYALARVAGKRTEHFYIVEIQKVRGSILELSSNL</sequence>
<evidence type="ECO:0000313" key="2">
    <source>
        <dbReference type="Proteomes" id="UP001056778"/>
    </source>
</evidence>
<reference evidence="1" key="1">
    <citation type="submission" date="2022-04" db="EMBL/GenBank/DDBJ databases">
        <title>Chromosome-scale genome assembly of Holotrichia oblita Faldermann.</title>
        <authorList>
            <person name="Rongchong L."/>
        </authorList>
    </citation>
    <scope>NUCLEOTIDE SEQUENCE</scope>
    <source>
        <strain evidence="1">81SQS9</strain>
    </source>
</reference>
<protein>
    <submittedName>
        <fullName evidence="1">N-acetyltransferase-related</fullName>
    </submittedName>
</protein>
<comment type="caution">
    <text evidence="1">The sequence shown here is derived from an EMBL/GenBank/DDBJ whole genome shotgun (WGS) entry which is preliminary data.</text>
</comment>
<proteinExistence type="predicted"/>
<dbReference type="Proteomes" id="UP001056778">
    <property type="component" value="Chromosome 3"/>
</dbReference>
<name>A0ACB9TFA0_HOLOL</name>